<dbReference type="SUPFAM" id="SSF55383">
    <property type="entry name" value="Copper amine oxidase, domain N"/>
    <property type="match status" value="1"/>
</dbReference>
<dbReference type="InterPro" id="IPR036582">
    <property type="entry name" value="Mao_N_sf"/>
</dbReference>
<evidence type="ECO:0000256" key="1">
    <source>
        <dbReference type="SAM" id="SignalP"/>
    </source>
</evidence>
<feature type="domain" description="Copper amine oxidase-like N-terminal" evidence="2">
    <location>
        <begin position="30"/>
        <end position="136"/>
    </location>
</feature>
<keyword evidence="4" id="KW-1185">Reference proteome</keyword>
<gene>
    <name evidence="3" type="ORF">GNP93_12285</name>
</gene>
<sequence>MARLLVISLLAGAIPAAAQAQTEQGISLSLNGGPVRFSVEPQLVNSTLMVPLRDVSTALGVTVEWEQAAKTATAVKGERSIQLTVGSTTAYRGDTAVTLAEAPVTVQDKLLVPLRFFSESFDFNVYWDGANRAVSIVDADKSLPTVGSVARLQELLKESGFGTDSGSGFAATGAVAEKAMSSAAAAAPAAAAQAKSADAAGGAGYSGTNVQVEGVDEADIIKTDGQYIYQVNRDRVIVTSAVPADNMSVVGTVYVDDRNFYPRELYVDDRHLVVIGTTFHPQSGEPVQPEPMPLLGDKPAVSANPSAAVDSGSSASVERMPVVAPAGGELKKIAVRPNPGRSTTKTIVYVLADRSSLRPVRETELEGNYISSRKIGDALYVITNKYMNSFQLMRPNGAEAGAGTDASLPAYRDSNAGTNFQTIGLEDVRYFPKAVKPNYLLIGGLNLGEPGKNMQVTSYLGSGQHVYASASNLYIGVNEYEAAPEGPVALAAPAAEQADRSMPPSWTPPETQTVIYKFGLNQGTVHYEGRGKVPGHPLNQFSMDEHNGFFRIATTSGAMWRNDEFTSKNNVYVLDASMQTVGKLEDLAPGERIYSVRYAGDRAYMVTFRNVDPLFVIDLKEPAAPAVLGKLKIPGYSEYLHPYDENHLIGFGKETVEVANKGAGGPGEETMAYYQGMKIAMFDVSDVNNPKELFKETIGDRGTHSDLLHNHKALLFSREKQLMAFPVTVMEVPNNKAADPTAYGEFAFQGAYVYGIDLQQGFQLRGKITHLTDDDLKKSGSGWYDGSRNVERLLYIGDILYSASPDAVKANRLSDLQEVGSVTLPPWTPKQP</sequence>
<dbReference type="Gene3D" id="3.30.457.10">
    <property type="entry name" value="Copper amine oxidase-like, N-terminal domain"/>
    <property type="match status" value="1"/>
</dbReference>
<keyword evidence="1" id="KW-0732">Signal</keyword>
<comment type="caution">
    <text evidence="3">The sequence shown here is derived from an EMBL/GenBank/DDBJ whole genome shotgun (WGS) entry which is preliminary data.</text>
</comment>
<protein>
    <recommendedName>
        <fullName evidence="2">Copper amine oxidase-like N-terminal domain-containing protein</fullName>
    </recommendedName>
</protein>
<feature type="signal peptide" evidence="1">
    <location>
        <begin position="1"/>
        <end position="20"/>
    </location>
</feature>
<proteinExistence type="predicted"/>
<evidence type="ECO:0000259" key="2">
    <source>
        <dbReference type="Pfam" id="PF07833"/>
    </source>
</evidence>
<dbReference type="InterPro" id="IPR019198">
    <property type="entry name" value="Beta_propeller_containing"/>
</dbReference>
<dbReference type="InterPro" id="IPR012854">
    <property type="entry name" value="Cu_amine_oxidase-like_N"/>
</dbReference>
<accession>A0A7X2ZAV0</accession>
<organism evidence="3 4">
    <name type="scientific">Paenibacillus validus</name>
    <dbReference type="NCBI Taxonomy" id="44253"/>
    <lineage>
        <taxon>Bacteria</taxon>
        <taxon>Bacillati</taxon>
        <taxon>Bacillota</taxon>
        <taxon>Bacilli</taxon>
        <taxon>Bacillales</taxon>
        <taxon>Paenibacillaceae</taxon>
        <taxon>Paenibacillus</taxon>
    </lineage>
</organism>
<evidence type="ECO:0000313" key="4">
    <source>
        <dbReference type="Proteomes" id="UP000450917"/>
    </source>
</evidence>
<dbReference type="AlphaFoldDB" id="A0A7X2ZAV0"/>
<feature type="chain" id="PRO_5031082819" description="Copper amine oxidase-like N-terminal domain-containing protein" evidence="1">
    <location>
        <begin position="21"/>
        <end position="832"/>
    </location>
</feature>
<name>A0A7X2ZAV0_9BACL</name>
<dbReference type="Pfam" id="PF09826">
    <property type="entry name" value="Beta_propel"/>
    <property type="match status" value="1"/>
</dbReference>
<dbReference type="Proteomes" id="UP000450917">
    <property type="component" value="Unassembled WGS sequence"/>
</dbReference>
<dbReference type="EMBL" id="WNZX01000009">
    <property type="protein sequence ID" value="MUG71447.1"/>
    <property type="molecule type" value="Genomic_DNA"/>
</dbReference>
<evidence type="ECO:0000313" key="3">
    <source>
        <dbReference type="EMBL" id="MUG71447.1"/>
    </source>
</evidence>
<reference evidence="3 4" key="1">
    <citation type="submission" date="2019-11" db="EMBL/GenBank/DDBJ databases">
        <title>Draft genome sequences of five Paenibacillus species of dairy origin.</title>
        <authorList>
            <person name="Olajide A.M."/>
            <person name="Chen S."/>
            <person name="Lapointe G."/>
        </authorList>
    </citation>
    <scope>NUCLEOTIDE SEQUENCE [LARGE SCALE GENOMIC DNA]</scope>
    <source>
        <strain evidence="3 4">2CS3</strain>
    </source>
</reference>
<dbReference type="Pfam" id="PF07833">
    <property type="entry name" value="Cu_amine_oxidN1"/>
    <property type="match status" value="1"/>
</dbReference>